<gene>
    <name evidence="11" type="primary">accB</name>
    <name evidence="11" type="ORF">CEN44_20930</name>
</gene>
<dbReference type="Gene3D" id="2.40.50.100">
    <property type="match status" value="1"/>
</dbReference>
<dbReference type="PROSITE" id="PS50968">
    <property type="entry name" value="BIOTINYL_LIPOYL"/>
    <property type="match status" value="1"/>
</dbReference>
<dbReference type="EMBL" id="NRQW01000485">
    <property type="protein sequence ID" value="PLZ86028.1"/>
    <property type="molecule type" value="Genomic_DNA"/>
</dbReference>
<dbReference type="PROSITE" id="PS00188">
    <property type="entry name" value="BIOTIN"/>
    <property type="match status" value="1"/>
</dbReference>
<keyword evidence="4 8" id="KW-0276">Fatty acid metabolism</keyword>
<evidence type="ECO:0000256" key="5">
    <source>
        <dbReference type="ARBA" id="ARBA00023098"/>
    </source>
</evidence>
<dbReference type="SUPFAM" id="SSF51230">
    <property type="entry name" value="Single hybrid motif"/>
    <property type="match status" value="1"/>
</dbReference>
<evidence type="ECO:0000256" key="7">
    <source>
        <dbReference type="ARBA" id="ARBA00023267"/>
    </source>
</evidence>
<dbReference type="InterPro" id="IPR000089">
    <property type="entry name" value="Biotin_lipoyl"/>
</dbReference>
<dbReference type="PANTHER" id="PTHR45266">
    <property type="entry name" value="OXALOACETATE DECARBOXYLASE ALPHA CHAIN"/>
    <property type="match status" value="1"/>
</dbReference>
<name>A0A2N6JYK0_FISMU</name>
<dbReference type="FunFam" id="2.40.50.100:FF:000003">
    <property type="entry name" value="Acetyl-CoA carboxylase biotin carboxyl carrier protein"/>
    <property type="match status" value="1"/>
</dbReference>
<keyword evidence="5 8" id="KW-0443">Lipid metabolism</keyword>
<feature type="compositionally biased region" description="Polar residues" evidence="9">
    <location>
        <begin position="69"/>
        <end position="99"/>
    </location>
</feature>
<dbReference type="NCBIfam" id="NF005457">
    <property type="entry name" value="PRK07051.1"/>
    <property type="match status" value="1"/>
</dbReference>
<dbReference type="AlphaFoldDB" id="A0A2N6JYK0"/>
<keyword evidence="7 8" id="KW-0092">Biotin</keyword>
<proteinExistence type="predicted"/>
<dbReference type="InterPro" id="IPR001882">
    <property type="entry name" value="Biotin_BS"/>
</dbReference>
<protein>
    <recommendedName>
        <fullName evidence="2 8">Biotin carboxyl carrier protein of acetyl-CoA carboxylase</fullName>
    </recommendedName>
</protein>
<evidence type="ECO:0000256" key="8">
    <source>
        <dbReference type="RuleBase" id="RU364072"/>
    </source>
</evidence>
<evidence type="ECO:0000256" key="3">
    <source>
        <dbReference type="ARBA" id="ARBA00022516"/>
    </source>
</evidence>
<feature type="region of interest" description="Disordered" evidence="9">
    <location>
        <begin position="67"/>
        <end position="101"/>
    </location>
</feature>
<dbReference type="InterPro" id="IPR011053">
    <property type="entry name" value="Single_hybrid_motif"/>
</dbReference>
<evidence type="ECO:0000256" key="1">
    <source>
        <dbReference type="ARBA" id="ARBA00005194"/>
    </source>
</evidence>
<evidence type="ECO:0000256" key="9">
    <source>
        <dbReference type="SAM" id="MobiDB-lite"/>
    </source>
</evidence>
<dbReference type="Proteomes" id="UP000235036">
    <property type="component" value="Unassembled WGS sequence"/>
</dbReference>
<reference evidence="11 12" key="1">
    <citation type="submission" date="2017-08" db="EMBL/GenBank/DDBJ databases">
        <title>Genomes of Fischerella (Mastigocladus) sp. strains.</title>
        <authorList>
            <person name="Miller S.R."/>
        </authorList>
    </citation>
    <scope>NUCLEOTIDE SEQUENCE [LARGE SCALE GENOMIC DNA]</scope>
    <source>
        <strain evidence="11 12">CCMEE 5323</strain>
    </source>
</reference>
<evidence type="ECO:0000256" key="6">
    <source>
        <dbReference type="ARBA" id="ARBA00023160"/>
    </source>
</evidence>
<comment type="function">
    <text evidence="8">This protein is a component of the acetyl coenzyme A carboxylase complex; first, biotin carboxylase catalyzes the carboxylation of the carrier protein and then the transcarboxylase transfers the carboxyl group to form malonyl-CoA.</text>
</comment>
<evidence type="ECO:0000256" key="2">
    <source>
        <dbReference type="ARBA" id="ARBA00017562"/>
    </source>
</evidence>
<dbReference type="NCBIfam" id="TIGR00531">
    <property type="entry name" value="BCCP"/>
    <property type="match status" value="1"/>
</dbReference>
<dbReference type="PRINTS" id="PR01071">
    <property type="entry name" value="ACOABIOTINCC"/>
</dbReference>
<dbReference type="InterPro" id="IPR001249">
    <property type="entry name" value="AcCoA_biotinCC"/>
</dbReference>
<feature type="domain" description="Lipoyl-binding" evidence="10">
    <location>
        <begin position="105"/>
        <end position="181"/>
    </location>
</feature>
<dbReference type="GO" id="GO:0009317">
    <property type="term" value="C:acetyl-CoA carboxylase complex"/>
    <property type="evidence" value="ECO:0007669"/>
    <property type="project" value="InterPro"/>
</dbReference>
<comment type="caution">
    <text evidence="11">The sequence shown here is derived from an EMBL/GenBank/DDBJ whole genome shotgun (WGS) entry which is preliminary data.</text>
</comment>
<accession>A0A2N6JYK0</accession>
<evidence type="ECO:0000313" key="12">
    <source>
        <dbReference type="Proteomes" id="UP000235036"/>
    </source>
</evidence>
<dbReference type="PANTHER" id="PTHR45266:SF3">
    <property type="entry name" value="OXALOACETATE DECARBOXYLASE ALPHA CHAIN"/>
    <property type="match status" value="1"/>
</dbReference>
<comment type="pathway">
    <text evidence="1 8">Lipid metabolism; fatty acid biosynthesis.</text>
</comment>
<organism evidence="11 12">
    <name type="scientific">Fischerella muscicola CCMEE 5323</name>
    <dbReference type="NCBI Taxonomy" id="2019572"/>
    <lineage>
        <taxon>Bacteria</taxon>
        <taxon>Bacillati</taxon>
        <taxon>Cyanobacteriota</taxon>
        <taxon>Cyanophyceae</taxon>
        <taxon>Nostocales</taxon>
        <taxon>Hapalosiphonaceae</taxon>
        <taxon>Fischerella</taxon>
    </lineage>
</organism>
<evidence type="ECO:0000259" key="10">
    <source>
        <dbReference type="PROSITE" id="PS50968"/>
    </source>
</evidence>
<dbReference type="CDD" id="cd06850">
    <property type="entry name" value="biotinyl_domain"/>
    <property type="match status" value="1"/>
</dbReference>
<evidence type="ECO:0000313" key="11">
    <source>
        <dbReference type="EMBL" id="PLZ86028.1"/>
    </source>
</evidence>
<dbReference type="Pfam" id="PF00364">
    <property type="entry name" value="Biotin_lipoyl"/>
    <property type="match status" value="1"/>
</dbReference>
<dbReference type="InterPro" id="IPR050709">
    <property type="entry name" value="Biotin_Carboxyl_Carrier/Decarb"/>
</dbReference>
<dbReference type="UniPathway" id="UPA00094"/>
<sequence length="183" mass="19318">MPLDFNEIRQLLETIAKTDIVEVALKSNDFEITIRKAGTATPGVLPATVATPSVATSPGLPLVSAMPSVASTPTTDATASRTVDTPTSTGVQSSATPSPLEQKKFTDVTSPMVGTFYRASAPGEAPFVEVGDRIRSGQTVCIIEAMKLMNEIEAEVSGQVVEILVQNGEPVEYGQPLMRINPD</sequence>
<dbReference type="GO" id="GO:0006633">
    <property type="term" value="P:fatty acid biosynthetic process"/>
    <property type="evidence" value="ECO:0007669"/>
    <property type="project" value="UniProtKB-UniPathway"/>
</dbReference>
<evidence type="ECO:0000256" key="4">
    <source>
        <dbReference type="ARBA" id="ARBA00022832"/>
    </source>
</evidence>
<dbReference type="RefSeq" id="WP_016869693.1">
    <property type="nucleotide sequence ID" value="NZ_CAWNVR010000607.1"/>
</dbReference>
<keyword evidence="12" id="KW-1185">Reference proteome</keyword>
<keyword evidence="3 8" id="KW-0444">Lipid biosynthesis</keyword>
<dbReference type="GO" id="GO:0003989">
    <property type="term" value="F:acetyl-CoA carboxylase activity"/>
    <property type="evidence" value="ECO:0007669"/>
    <property type="project" value="InterPro"/>
</dbReference>
<keyword evidence="6 8" id="KW-0275">Fatty acid biosynthesis</keyword>